<feature type="region of interest" description="Disordered" evidence="1">
    <location>
        <begin position="1"/>
        <end position="21"/>
    </location>
</feature>
<evidence type="ECO:0000313" key="3">
    <source>
        <dbReference type="Proteomes" id="UP000836841"/>
    </source>
</evidence>
<dbReference type="AlphaFoldDB" id="A0AAU9S3L3"/>
<accession>A0AAU9S3L3</accession>
<gene>
    <name evidence="2" type="ORF">TAV2_LOCUS13773</name>
</gene>
<reference evidence="2 3" key="1">
    <citation type="submission" date="2022-03" db="EMBL/GenBank/DDBJ databases">
        <authorList>
            <person name="Nunn A."/>
            <person name="Chopra R."/>
            <person name="Nunn A."/>
            <person name="Contreras Garrido A."/>
        </authorList>
    </citation>
    <scope>NUCLEOTIDE SEQUENCE [LARGE SCALE GENOMIC DNA]</scope>
</reference>
<sequence length="66" mass="7376">MESLPVIAPRLPPLPKKKMEPLPVIAPRPLFHFPPLSNKPSSRCRRISSSSLKRGGHRAIRPKMDG</sequence>
<dbReference type="EMBL" id="OU466860">
    <property type="protein sequence ID" value="CAH2057617.1"/>
    <property type="molecule type" value="Genomic_DNA"/>
</dbReference>
<feature type="compositionally biased region" description="Basic residues" evidence="1">
    <location>
        <begin position="54"/>
        <end position="66"/>
    </location>
</feature>
<organism evidence="2 3">
    <name type="scientific">Thlaspi arvense</name>
    <name type="common">Field penny-cress</name>
    <dbReference type="NCBI Taxonomy" id="13288"/>
    <lineage>
        <taxon>Eukaryota</taxon>
        <taxon>Viridiplantae</taxon>
        <taxon>Streptophyta</taxon>
        <taxon>Embryophyta</taxon>
        <taxon>Tracheophyta</taxon>
        <taxon>Spermatophyta</taxon>
        <taxon>Magnoliopsida</taxon>
        <taxon>eudicotyledons</taxon>
        <taxon>Gunneridae</taxon>
        <taxon>Pentapetalae</taxon>
        <taxon>rosids</taxon>
        <taxon>malvids</taxon>
        <taxon>Brassicales</taxon>
        <taxon>Brassicaceae</taxon>
        <taxon>Thlaspideae</taxon>
        <taxon>Thlaspi</taxon>
    </lineage>
</organism>
<evidence type="ECO:0000256" key="1">
    <source>
        <dbReference type="SAM" id="MobiDB-lite"/>
    </source>
</evidence>
<name>A0AAU9S3L3_THLAR</name>
<feature type="region of interest" description="Disordered" evidence="1">
    <location>
        <begin position="35"/>
        <end position="66"/>
    </location>
</feature>
<dbReference type="Proteomes" id="UP000836841">
    <property type="component" value="Chromosome 4"/>
</dbReference>
<proteinExistence type="predicted"/>
<protein>
    <submittedName>
        <fullName evidence="2">Uncharacterized protein</fullName>
    </submittedName>
</protein>
<keyword evidence="3" id="KW-1185">Reference proteome</keyword>
<evidence type="ECO:0000313" key="2">
    <source>
        <dbReference type="EMBL" id="CAH2057617.1"/>
    </source>
</evidence>